<dbReference type="PANTHER" id="PTHR31672:SF13">
    <property type="entry name" value="F-BOX PROTEIN CPR30-LIKE"/>
    <property type="match status" value="1"/>
</dbReference>
<proteinExistence type="predicted"/>
<protein>
    <recommendedName>
        <fullName evidence="1">F-box domain-containing protein</fullName>
    </recommendedName>
</protein>
<dbReference type="Gene3D" id="1.20.1280.50">
    <property type="match status" value="1"/>
</dbReference>
<dbReference type="InterPro" id="IPR006527">
    <property type="entry name" value="F-box-assoc_dom_typ1"/>
</dbReference>
<organism evidence="2 3">
    <name type="scientific">Clitoria ternatea</name>
    <name type="common">Butterfly pea</name>
    <dbReference type="NCBI Taxonomy" id="43366"/>
    <lineage>
        <taxon>Eukaryota</taxon>
        <taxon>Viridiplantae</taxon>
        <taxon>Streptophyta</taxon>
        <taxon>Embryophyta</taxon>
        <taxon>Tracheophyta</taxon>
        <taxon>Spermatophyta</taxon>
        <taxon>Magnoliopsida</taxon>
        <taxon>eudicotyledons</taxon>
        <taxon>Gunneridae</taxon>
        <taxon>Pentapetalae</taxon>
        <taxon>rosids</taxon>
        <taxon>fabids</taxon>
        <taxon>Fabales</taxon>
        <taxon>Fabaceae</taxon>
        <taxon>Papilionoideae</taxon>
        <taxon>50 kb inversion clade</taxon>
        <taxon>NPAAA clade</taxon>
        <taxon>indigoferoid/millettioid clade</taxon>
        <taxon>Phaseoleae</taxon>
        <taxon>Clitoria</taxon>
    </lineage>
</organism>
<dbReference type="SUPFAM" id="SSF50965">
    <property type="entry name" value="Galactose oxidase, central domain"/>
    <property type="match status" value="1"/>
</dbReference>
<keyword evidence="3" id="KW-1185">Reference proteome</keyword>
<accession>A0AAN9P377</accession>
<reference evidence="2 3" key="1">
    <citation type="submission" date="2024-01" db="EMBL/GenBank/DDBJ databases">
        <title>The genomes of 5 underutilized Papilionoideae crops provide insights into root nodulation and disease resistance.</title>
        <authorList>
            <person name="Yuan L."/>
        </authorList>
    </citation>
    <scope>NUCLEOTIDE SEQUENCE [LARGE SCALE GENOMIC DNA]</scope>
    <source>
        <strain evidence="2">LY-2023</strain>
        <tissue evidence="2">Leaf</tissue>
    </source>
</reference>
<dbReference type="SMART" id="SM00256">
    <property type="entry name" value="FBOX"/>
    <property type="match status" value="1"/>
</dbReference>
<dbReference type="AlphaFoldDB" id="A0AAN9P377"/>
<dbReference type="Pfam" id="PF00646">
    <property type="entry name" value="F-box"/>
    <property type="match status" value="1"/>
</dbReference>
<dbReference type="InterPro" id="IPR017451">
    <property type="entry name" value="F-box-assoc_interact_dom"/>
</dbReference>
<dbReference type="Pfam" id="PF07734">
    <property type="entry name" value="FBA_1"/>
    <property type="match status" value="1"/>
</dbReference>
<dbReference type="Proteomes" id="UP001359559">
    <property type="component" value="Unassembled WGS sequence"/>
</dbReference>
<dbReference type="EMBL" id="JAYKXN010000005">
    <property type="protein sequence ID" value="KAK7284390.1"/>
    <property type="molecule type" value="Genomic_DNA"/>
</dbReference>
<name>A0AAN9P377_CLITE</name>
<evidence type="ECO:0000313" key="2">
    <source>
        <dbReference type="EMBL" id="KAK7284390.1"/>
    </source>
</evidence>
<dbReference type="InterPro" id="IPR001810">
    <property type="entry name" value="F-box_dom"/>
</dbReference>
<dbReference type="SUPFAM" id="SSF81383">
    <property type="entry name" value="F-box domain"/>
    <property type="match status" value="1"/>
</dbReference>
<dbReference type="InterPro" id="IPR036047">
    <property type="entry name" value="F-box-like_dom_sf"/>
</dbReference>
<gene>
    <name evidence="2" type="ORF">RJT34_19135</name>
</gene>
<evidence type="ECO:0000313" key="3">
    <source>
        <dbReference type="Proteomes" id="UP001359559"/>
    </source>
</evidence>
<evidence type="ECO:0000259" key="1">
    <source>
        <dbReference type="SMART" id="SM00256"/>
    </source>
</evidence>
<feature type="domain" description="F-box" evidence="1">
    <location>
        <begin position="18"/>
        <end position="58"/>
    </location>
</feature>
<dbReference type="InterPro" id="IPR011043">
    <property type="entry name" value="Gal_Oxase/kelch_b-propeller"/>
</dbReference>
<sequence>MKRARSRRTKKVNNTMLLTQELIVQILLRLPVKSLVRFQCVSKTWFSLISDPQFAKSHFDLAFKPPTHKLVLLADSEILSIDFNASLHDDSASSALTPPNYFQFSQPYSSAQILGSCRGFLLLDCGDLCLWNPTTGSYKQICMSPIGSNLLDAMFFTFLYGFGYDPSKDDYLVVMVSYDPNTHDSTRAEMFSLRANGWKEMEGTHLSYMNCSDDARVGKLLNGAIHWLAYRYDVLVDLIVAFDLTERSFSDIPLPIDFEIDMNFCELEVLGGFLSLYVVGCDSPAEIWVMEEYKVQSSWTKTIVVSVDHIPNRYFSLVCSTESGDVVGTDGRTGLVKSDDKGQLKEHRSYSDDYLRVQVAVYTESLLSLPVEEDN</sequence>
<dbReference type="PANTHER" id="PTHR31672">
    <property type="entry name" value="BNACNNG10540D PROTEIN"/>
    <property type="match status" value="1"/>
</dbReference>
<dbReference type="NCBIfam" id="TIGR01640">
    <property type="entry name" value="F_box_assoc_1"/>
    <property type="match status" value="1"/>
</dbReference>
<dbReference type="CDD" id="cd22157">
    <property type="entry name" value="F-box_AtFBW1-like"/>
    <property type="match status" value="1"/>
</dbReference>
<dbReference type="InterPro" id="IPR050796">
    <property type="entry name" value="SCF_F-box_component"/>
</dbReference>
<comment type="caution">
    <text evidence="2">The sequence shown here is derived from an EMBL/GenBank/DDBJ whole genome shotgun (WGS) entry which is preliminary data.</text>
</comment>